<gene>
    <name evidence="1" type="ORF">A4D02_00205</name>
</gene>
<comment type="caution">
    <text evidence="1">The sequence shown here is derived from an EMBL/GenBank/DDBJ whole genome shotgun (WGS) entry which is preliminary data.</text>
</comment>
<accession>A0ABX3P508</accession>
<protein>
    <recommendedName>
        <fullName evidence="3">HNH endonuclease</fullName>
    </recommendedName>
</protein>
<reference evidence="1 2" key="1">
    <citation type="submission" date="2016-04" db="EMBL/GenBank/DDBJ databases">
        <authorList>
            <person name="Chen L."/>
            <person name="Zhuang W."/>
            <person name="Wang G."/>
        </authorList>
    </citation>
    <scope>NUCLEOTIDE SEQUENCE [LARGE SCALE GENOMIC DNA]</scope>
    <source>
        <strain evidence="2">GR20</strain>
    </source>
</reference>
<proteinExistence type="predicted"/>
<name>A0ABX3P508_9BACT</name>
<dbReference type="Proteomes" id="UP000192277">
    <property type="component" value="Unassembled WGS sequence"/>
</dbReference>
<keyword evidence="2" id="KW-1185">Reference proteome</keyword>
<evidence type="ECO:0000313" key="1">
    <source>
        <dbReference type="EMBL" id="OQP54786.1"/>
    </source>
</evidence>
<evidence type="ECO:0000313" key="2">
    <source>
        <dbReference type="Proteomes" id="UP000192277"/>
    </source>
</evidence>
<evidence type="ECO:0008006" key="3">
    <source>
        <dbReference type="Google" id="ProtNLM"/>
    </source>
</evidence>
<organism evidence="1 2">
    <name type="scientific">Niastella koreensis</name>
    <dbReference type="NCBI Taxonomy" id="354356"/>
    <lineage>
        <taxon>Bacteria</taxon>
        <taxon>Pseudomonadati</taxon>
        <taxon>Bacteroidota</taxon>
        <taxon>Chitinophagia</taxon>
        <taxon>Chitinophagales</taxon>
        <taxon>Chitinophagaceae</taxon>
        <taxon>Niastella</taxon>
    </lineage>
</organism>
<dbReference type="EMBL" id="LWBO01000001">
    <property type="protein sequence ID" value="OQP54786.1"/>
    <property type="molecule type" value="Genomic_DNA"/>
</dbReference>
<sequence>MNDPLYNRYRYISFKGTNVYRRFFSEQSDQSLKQQPFSGNNQEIPAHGSYGALLFDPRWKEKREEILKRDANQCVLCKSDHNVQVHHRQYHFIIRDNQFKPPWDYNDYLLITLCESCHKRGHNKYKVPTITI</sequence>
<dbReference type="RefSeq" id="WP_014222319.1">
    <property type="nucleotide sequence ID" value="NZ_LWBO01000001.1"/>
</dbReference>